<evidence type="ECO:0000313" key="4">
    <source>
        <dbReference type="Proteomes" id="UP000838878"/>
    </source>
</evidence>
<dbReference type="OrthoDB" id="6430887at2759"/>
<dbReference type="PROSITE" id="PS50878">
    <property type="entry name" value="RT_POL"/>
    <property type="match status" value="1"/>
</dbReference>
<dbReference type="SUPFAM" id="SSF56672">
    <property type="entry name" value="DNA/RNA polymerases"/>
    <property type="match status" value="1"/>
</dbReference>
<proteinExistence type="predicted"/>
<evidence type="ECO:0000313" key="3">
    <source>
        <dbReference type="EMBL" id="CAH0732089.1"/>
    </source>
</evidence>
<protein>
    <submittedName>
        <fullName evidence="3">(lesser marbled fritillary) hypothetical protein</fullName>
    </submittedName>
</protein>
<evidence type="ECO:0000259" key="2">
    <source>
        <dbReference type="PROSITE" id="PS50878"/>
    </source>
</evidence>
<feature type="compositionally biased region" description="Basic and acidic residues" evidence="1">
    <location>
        <begin position="344"/>
        <end position="354"/>
    </location>
</feature>
<dbReference type="Pfam" id="PF00078">
    <property type="entry name" value="RVT_1"/>
    <property type="match status" value="1"/>
</dbReference>
<reference evidence="3" key="1">
    <citation type="submission" date="2021-12" db="EMBL/GenBank/DDBJ databases">
        <authorList>
            <person name="Martin H S."/>
        </authorList>
    </citation>
    <scope>NUCLEOTIDE SEQUENCE</scope>
</reference>
<gene>
    <name evidence="3" type="ORF">BINO364_LOCUS16839</name>
</gene>
<dbReference type="PANTHER" id="PTHR47027">
    <property type="entry name" value="REVERSE TRANSCRIPTASE DOMAIN-CONTAINING PROTEIN"/>
    <property type="match status" value="1"/>
</dbReference>
<dbReference type="EMBL" id="CAKLHF010000021">
    <property type="protein sequence ID" value="CAH0732089.1"/>
    <property type="molecule type" value="Genomic_DNA"/>
</dbReference>
<accession>A0A8S4JIC0</accession>
<dbReference type="InterPro" id="IPR000477">
    <property type="entry name" value="RT_dom"/>
</dbReference>
<dbReference type="GO" id="GO:0071897">
    <property type="term" value="P:DNA biosynthetic process"/>
    <property type="evidence" value="ECO:0007669"/>
    <property type="project" value="UniProtKB-ARBA"/>
</dbReference>
<name>A0A8S4JIC0_9NEOP</name>
<organism evidence="3 4">
    <name type="scientific">Brenthis ino</name>
    <name type="common">lesser marbled fritillary</name>
    <dbReference type="NCBI Taxonomy" id="405034"/>
    <lineage>
        <taxon>Eukaryota</taxon>
        <taxon>Metazoa</taxon>
        <taxon>Ecdysozoa</taxon>
        <taxon>Arthropoda</taxon>
        <taxon>Hexapoda</taxon>
        <taxon>Insecta</taxon>
        <taxon>Pterygota</taxon>
        <taxon>Neoptera</taxon>
        <taxon>Endopterygota</taxon>
        <taxon>Lepidoptera</taxon>
        <taxon>Glossata</taxon>
        <taxon>Ditrysia</taxon>
        <taxon>Papilionoidea</taxon>
        <taxon>Nymphalidae</taxon>
        <taxon>Heliconiinae</taxon>
        <taxon>Argynnini</taxon>
        <taxon>Brenthis</taxon>
    </lineage>
</organism>
<dbReference type="AlphaFoldDB" id="A0A8S4JIC0"/>
<keyword evidence="4" id="KW-1185">Reference proteome</keyword>
<feature type="compositionally biased region" description="Acidic residues" evidence="1">
    <location>
        <begin position="312"/>
        <end position="325"/>
    </location>
</feature>
<sequence>MQCCVALDGEQSEFFPVTCGVKQGCVLAPTLFALYFAVVVREVLQTSVEGVRIRFRTNGRLFNLARLKACTKVSYAMITEIMYADDLCFLAETPDGLQQLMSRFHQACCKFGLKINVKKTEVMSTDMHGHETLSIKLGEDVLQQVDKFCYLGSTITSKCDLDAEINSRIRTAAAVKLGDVDLFSDLELEQNVFNTIQKFICELYNVAGIIDVDAARLQLFINTYMVCDVNEEFNRKNVKNFDASNLPPCKSELSQQFRRANYITSLWKNAHMKKISIFSPDNNGWTLKDNKYHFNWFDGNQLPSFVIESLQEESENESNMDDNEDSQCQHWVDNDLSNLDDDDSKDHAKCSNYK</sequence>
<comment type="caution">
    <text evidence="3">The sequence shown here is derived from an EMBL/GenBank/DDBJ whole genome shotgun (WGS) entry which is preliminary data.</text>
</comment>
<feature type="region of interest" description="Disordered" evidence="1">
    <location>
        <begin position="312"/>
        <end position="354"/>
    </location>
</feature>
<dbReference type="InterPro" id="IPR043502">
    <property type="entry name" value="DNA/RNA_pol_sf"/>
</dbReference>
<feature type="domain" description="Reverse transcriptase" evidence="2">
    <location>
        <begin position="1"/>
        <end position="155"/>
    </location>
</feature>
<evidence type="ECO:0000256" key="1">
    <source>
        <dbReference type="SAM" id="MobiDB-lite"/>
    </source>
</evidence>
<dbReference type="PANTHER" id="PTHR47027:SF20">
    <property type="entry name" value="REVERSE TRANSCRIPTASE-LIKE PROTEIN WITH RNA-DIRECTED DNA POLYMERASE DOMAIN"/>
    <property type="match status" value="1"/>
</dbReference>
<feature type="non-terminal residue" evidence="3">
    <location>
        <position position="1"/>
    </location>
</feature>
<dbReference type="Proteomes" id="UP000838878">
    <property type="component" value="Unassembled WGS sequence"/>
</dbReference>